<dbReference type="GO" id="GO:0003700">
    <property type="term" value="F:DNA-binding transcription factor activity"/>
    <property type="evidence" value="ECO:0007669"/>
    <property type="project" value="InterPro"/>
</dbReference>
<evidence type="ECO:0000313" key="6">
    <source>
        <dbReference type="EMBL" id="EGA71114.1"/>
    </source>
</evidence>
<evidence type="ECO:0000256" key="3">
    <source>
        <dbReference type="ARBA" id="ARBA00023125"/>
    </source>
</evidence>
<feature type="domain" description="HTH lysR-type" evidence="5">
    <location>
        <begin position="5"/>
        <end position="62"/>
    </location>
</feature>
<dbReference type="Gene3D" id="3.40.190.10">
    <property type="entry name" value="Periplasmic binding protein-like II"/>
    <property type="match status" value="2"/>
</dbReference>
<dbReference type="eggNOG" id="COG0583">
    <property type="taxonomic scope" value="Bacteria"/>
</dbReference>
<dbReference type="InterPro" id="IPR005119">
    <property type="entry name" value="LysR_subst-bd"/>
</dbReference>
<sequence length="297" mass="33286">MNRLPSTKQLQVFLATAQHLNFTHAAEAMNMTQGAMSRQIQTLEALIGVALFHRHARGLSLTPEGERFVVCAEEIVNQLRKAITDVADGANTIRLNAPTCITSWLLGRLAEFHQQFPDINVELTSTNKHQSSPNFDSFDMAILYGKAIKNKTTNQVLLFEERLSPLCSPELWPEVSQTFEDKVGALAELPWLHANVEQTDWYLWLEAFAPQLKKSSRNQTFATLDQAVGAAQLGYGIAVGDLVLAERDLKLNRLVQPFDECVLSGNGYYLMTPAGTEQPNILRLVEWLAKHTPPRWC</sequence>
<dbReference type="InterPro" id="IPR058163">
    <property type="entry name" value="LysR-type_TF_proteobact-type"/>
</dbReference>
<protein>
    <submittedName>
        <fullName evidence="6">Transcriptional regulator</fullName>
    </submittedName>
</protein>
<dbReference type="PROSITE" id="PS50931">
    <property type="entry name" value="HTH_LYSR"/>
    <property type="match status" value="1"/>
</dbReference>
<evidence type="ECO:0000256" key="2">
    <source>
        <dbReference type="ARBA" id="ARBA00023015"/>
    </source>
</evidence>
<dbReference type="InterPro" id="IPR000847">
    <property type="entry name" value="LysR_HTH_N"/>
</dbReference>
<dbReference type="SUPFAM" id="SSF46785">
    <property type="entry name" value="Winged helix' DNA-binding domain"/>
    <property type="match status" value="1"/>
</dbReference>
<keyword evidence="2" id="KW-0805">Transcription regulation</keyword>
<dbReference type="EMBL" id="AEVT01000031">
    <property type="protein sequence ID" value="EGA71114.1"/>
    <property type="molecule type" value="Genomic_DNA"/>
</dbReference>
<keyword evidence="4" id="KW-0804">Transcription</keyword>
<dbReference type="FunFam" id="1.10.10.10:FF:000001">
    <property type="entry name" value="LysR family transcriptional regulator"/>
    <property type="match status" value="1"/>
</dbReference>
<evidence type="ECO:0000256" key="1">
    <source>
        <dbReference type="ARBA" id="ARBA00009437"/>
    </source>
</evidence>
<dbReference type="AlphaFoldDB" id="E8M476"/>
<name>E8M476_PHOS4</name>
<dbReference type="PANTHER" id="PTHR30537:SF26">
    <property type="entry name" value="GLYCINE CLEAVAGE SYSTEM TRANSCRIPTIONAL ACTIVATOR"/>
    <property type="match status" value="1"/>
</dbReference>
<dbReference type="PANTHER" id="PTHR30537">
    <property type="entry name" value="HTH-TYPE TRANSCRIPTIONAL REGULATOR"/>
    <property type="match status" value="1"/>
</dbReference>
<dbReference type="Gene3D" id="1.10.10.10">
    <property type="entry name" value="Winged helix-like DNA-binding domain superfamily/Winged helix DNA-binding domain"/>
    <property type="match status" value="1"/>
</dbReference>
<dbReference type="Pfam" id="PF03466">
    <property type="entry name" value="LysR_substrate"/>
    <property type="match status" value="1"/>
</dbReference>
<proteinExistence type="inferred from homology"/>
<evidence type="ECO:0000256" key="4">
    <source>
        <dbReference type="ARBA" id="ARBA00023163"/>
    </source>
</evidence>
<keyword evidence="3" id="KW-0238">DNA-binding</keyword>
<dbReference type="InterPro" id="IPR036388">
    <property type="entry name" value="WH-like_DNA-bd_sf"/>
</dbReference>
<dbReference type="InterPro" id="IPR036390">
    <property type="entry name" value="WH_DNA-bd_sf"/>
</dbReference>
<dbReference type="Proteomes" id="UP000006228">
    <property type="component" value="Unassembled WGS sequence"/>
</dbReference>
<evidence type="ECO:0000313" key="7">
    <source>
        <dbReference type="Proteomes" id="UP000006228"/>
    </source>
</evidence>
<gene>
    <name evidence="6" type="ORF">VISI1226_06318</name>
</gene>
<evidence type="ECO:0000259" key="5">
    <source>
        <dbReference type="PROSITE" id="PS50931"/>
    </source>
</evidence>
<comment type="caution">
    <text evidence="6">The sequence shown here is derived from an EMBL/GenBank/DDBJ whole genome shotgun (WGS) entry which is preliminary data.</text>
</comment>
<reference evidence="6 7" key="1">
    <citation type="journal article" date="2012" name="Int. J. Syst. Evol. Microbiol.">
        <title>Vibrio caribbeanicus sp. nov., isolated from the marine sponge Scleritoderma cyanea.</title>
        <authorList>
            <person name="Hoffmann M."/>
            <person name="Monday S.R."/>
            <person name="Allard M.W."/>
            <person name="Strain E.A."/>
            <person name="Whittaker P."/>
            <person name="Naum M."/>
            <person name="McCarthy P.J."/>
            <person name="Lopez J.V."/>
            <person name="Fischer M."/>
            <person name="Brown E.W."/>
        </authorList>
    </citation>
    <scope>NUCLEOTIDE SEQUENCE [LARGE SCALE GENOMIC DNA]</scope>
    <source>
        <strain evidence="7">DSMZ 21326</strain>
    </source>
</reference>
<organism evidence="6 7">
    <name type="scientific">Vibrio sinaloensis DSM 21326</name>
    <dbReference type="NCBI Taxonomy" id="945550"/>
    <lineage>
        <taxon>Bacteria</taxon>
        <taxon>Pseudomonadati</taxon>
        <taxon>Pseudomonadota</taxon>
        <taxon>Gammaproteobacteria</taxon>
        <taxon>Vibrionales</taxon>
        <taxon>Vibrionaceae</taxon>
        <taxon>Vibrio</taxon>
        <taxon>Vibrio oreintalis group</taxon>
    </lineage>
</organism>
<dbReference type="GO" id="GO:0043565">
    <property type="term" value="F:sequence-specific DNA binding"/>
    <property type="evidence" value="ECO:0007669"/>
    <property type="project" value="TreeGrafter"/>
</dbReference>
<dbReference type="SUPFAM" id="SSF53850">
    <property type="entry name" value="Periplasmic binding protein-like II"/>
    <property type="match status" value="1"/>
</dbReference>
<dbReference type="PRINTS" id="PR00039">
    <property type="entry name" value="HTHLYSR"/>
</dbReference>
<comment type="similarity">
    <text evidence="1">Belongs to the LysR transcriptional regulatory family.</text>
</comment>
<accession>E8M476</accession>
<dbReference type="Pfam" id="PF00126">
    <property type="entry name" value="HTH_1"/>
    <property type="match status" value="1"/>
</dbReference>
<dbReference type="GO" id="GO:0006351">
    <property type="term" value="P:DNA-templated transcription"/>
    <property type="evidence" value="ECO:0007669"/>
    <property type="project" value="TreeGrafter"/>
</dbReference>